<dbReference type="EMBL" id="KV417555">
    <property type="protein sequence ID" value="KZP20375.1"/>
    <property type="molecule type" value="Genomic_DNA"/>
</dbReference>
<dbReference type="AlphaFoldDB" id="A0A166J165"/>
<dbReference type="Proteomes" id="UP000076532">
    <property type="component" value="Unassembled WGS sequence"/>
</dbReference>
<evidence type="ECO:0000313" key="1">
    <source>
        <dbReference type="EMBL" id="KZP20375.1"/>
    </source>
</evidence>
<accession>A0A166J165</accession>
<name>A0A166J165_9AGAM</name>
<proteinExistence type="predicted"/>
<reference evidence="1 2" key="1">
    <citation type="journal article" date="2016" name="Mol. Biol. Evol.">
        <title>Comparative Genomics of Early-Diverging Mushroom-Forming Fungi Provides Insights into the Origins of Lignocellulose Decay Capabilities.</title>
        <authorList>
            <person name="Nagy L.G."/>
            <person name="Riley R."/>
            <person name="Tritt A."/>
            <person name="Adam C."/>
            <person name="Daum C."/>
            <person name="Floudas D."/>
            <person name="Sun H."/>
            <person name="Yadav J.S."/>
            <person name="Pangilinan J."/>
            <person name="Larsson K.H."/>
            <person name="Matsuura K."/>
            <person name="Barry K."/>
            <person name="Labutti K."/>
            <person name="Kuo R."/>
            <person name="Ohm R.A."/>
            <person name="Bhattacharya S.S."/>
            <person name="Shirouzu T."/>
            <person name="Yoshinaga Y."/>
            <person name="Martin F.M."/>
            <person name="Grigoriev I.V."/>
            <person name="Hibbett D.S."/>
        </authorList>
    </citation>
    <scope>NUCLEOTIDE SEQUENCE [LARGE SCALE GENOMIC DNA]</scope>
    <source>
        <strain evidence="1 2">CBS 109695</strain>
    </source>
</reference>
<keyword evidence="2" id="KW-1185">Reference proteome</keyword>
<evidence type="ECO:0000313" key="2">
    <source>
        <dbReference type="Proteomes" id="UP000076532"/>
    </source>
</evidence>
<sequence length="144" mass="16301">MQGPYYLTNVWHANTTGDYAGHLWPRPDLVDKLPVHAAALDLDVSFSWHTPAIHLLEALHQPGATVKQHVQGGANSRTWGISALSKTSPRRSTRCGRRLGRWAKHLHRTRKGMYDPVFRLEKLDSIIDHWVLEISDPVLSLVID</sequence>
<protein>
    <submittedName>
        <fullName evidence="1">Uncharacterized protein</fullName>
    </submittedName>
</protein>
<gene>
    <name evidence="1" type="ORF">FIBSPDRAFT_891910</name>
</gene>
<organism evidence="1 2">
    <name type="scientific">Athelia psychrophila</name>
    <dbReference type="NCBI Taxonomy" id="1759441"/>
    <lineage>
        <taxon>Eukaryota</taxon>
        <taxon>Fungi</taxon>
        <taxon>Dikarya</taxon>
        <taxon>Basidiomycota</taxon>
        <taxon>Agaricomycotina</taxon>
        <taxon>Agaricomycetes</taxon>
        <taxon>Agaricomycetidae</taxon>
        <taxon>Atheliales</taxon>
        <taxon>Atheliaceae</taxon>
        <taxon>Athelia</taxon>
    </lineage>
</organism>